<sequence>MEEVVLLGWPPQSSESASTGNVSFIDRTYDMICDLDFNMTQWPDEEFNLRGKFSALFANFV</sequence>
<dbReference type="OrthoDB" id="693280at2759"/>
<proteinExistence type="predicted"/>
<comment type="caution">
    <text evidence="1">The sequence shown here is derived from an EMBL/GenBank/DDBJ whole genome shotgun (WGS) entry which is preliminary data.</text>
</comment>
<dbReference type="AlphaFoldDB" id="A0A6G1CXE9"/>
<name>A0A6G1CXE9_9ORYZ</name>
<reference evidence="1 2" key="1">
    <citation type="submission" date="2019-11" db="EMBL/GenBank/DDBJ databases">
        <title>Whole genome sequence of Oryza granulata.</title>
        <authorList>
            <person name="Li W."/>
        </authorList>
    </citation>
    <scope>NUCLEOTIDE SEQUENCE [LARGE SCALE GENOMIC DNA]</scope>
    <source>
        <strain evidence="2">cv. Menghai</strain>
        <tissue evidence="1">Leaf</tissue>
    </source>
</reference>
<keyword evidence="2" id="KW-1185">Reference proteome</keyword>
<evidence type="ECO:0000313" key="1">
    <source>
        <dbReference type="EMBL" id="KAF0904739.1"/>
    </source>
</evidence>
<dbReference type="EMBL" id="SPHZ02000008">
    <property type="protein sequence ID" value="KAF0904739.1"/>
    <property type="molecule type" value="Genomic_DNA"/>
</dbReference>
<protein>
    <submittedName>
        <fullName evidence="1">Uncharacterized protein</fullName>
    </submittedName>
</protein>
<dbReference type="Proteomes" id="UP000479710">
    <property type="component" value="Unassembled WGS sequence"/>
</dbReference>
<evidence type="ECO:0000313" key="2">
    <source>
        <dbReference type="Proteomes" id="UP000479710"/>
    </source>
</evidence>
<accession>A0A6G1CXE9</accession>
<gene>
    <name evidence="1" type="ORF">E2562_036870</name>
</gene>
<organism evidence="1 2">
    <name type="scientific">Oryza meyeriana var. granulata</name>
    <dbReference type="NCBI Taxonomy" id="110450"/>
    <lineage>
        <taxon>Eukaryota</taxon>
        <taxon>Viridiplantae</taxon>
        <taxon>Streptophyta</taxon>
        <taxon>Embryophyta</taxon>
        <taxon>Tracheophyta</taxon>
        <taxon>Spermatophyta</taxon>
        <taxon>Magnoliopsida</taxon>
        <taxon>Liliopsida</taxon>
        <taxon>Poales</taxon>
        <taxon>Poaceae</taxon>
        <taxon>BOP clade</taxon>
        <taxon>Oryzoideae</taxon>
        <taxon>Oryzeae</taxon>
        <taxon>Oryzinae</taxon>
        <taxon>Oryza</taxon>
        <taxon>Oryza meyeriana</taxon>
    </lineage>
</organism>